<comment type="caution">
    <text evidence="5">The sequence shown here is derived from an EMBL/GenBank/DDBJ whole genome shotgun (WGS) entry which is preliminary data.</text>
</comment>
<accession>A0ABT7TB34</accession>
<dbReference type="SUPFAM" id="SSF48498">
    <property type="entry name" value="Tetracyclin repressor-like, C-terminal domain"/>
    <property type="match status" value="1"/>
</dbReference>
<dbReference type="PANTHER" id="PTHR30055">
    <property type="entry name" value="HTH-TYPE TRANSCRIPTIONAL REGULATOR RUTR"/>
    <property type="match status" value="1"/>
</dbReference>
<dbReference type="SUPFAM" id="SSF46689">
    <property type="entry name" value="Homeodomain-like"/>
    <property type="match status" value="1"/>
</dbReference>
<keyword evidence="1 2" id="KW-0238">DNA-binding</keyword>
<keyword evidence="6" id="KW-1185">Reference proteome</keyword>
<sequence length="252" mass="27419">MARTDEALRSDLLRAAEEQLVAAPDGDVATRAVCEAAGVTQPVLYRLFGDKRGLLDALADAGLERYTQRKAELEVSDDPSVDLRRGWDDHLAFAREHAALYRLMFAPRPWASSAARDGLTVLLERTLSRCAAAGMLRIDVPVAATMLLAANVGFALDRMADPDAVGTSEVADTLRDAVLDAVLVAPSRRGGASDPDGASAAARRQVRAQLEQGASDALLPEESALMRIWLDRLDHDHDHDRDRDRDRDRKAS</sequence>
<dbReference type="Gene3D" id="1.10.357.10">
    <property type="entry name" value="Tetracycline Repressor, domain 2"/>
    <property type="match status" value="1"/>
</dbReference>
<dbReference type="PROSITE" id="PS50977">
    <property type="entry name" value="HTH_TETR_2"/>
    <property type="match status" value="1"/>
</dbReference>
<dbReference type="Proteomes" id="UP001237823">
    <property type="component" value="Unassembled WGS sequence"/>
</dbReference>
<evidence type="ECO:0000313" key="5">
    <source>
        <dbReference type="EMBL" id="MDM7886775.1"/>
    </source>
</evidence>
<dbReference type="InterPro" id="IPR050109">
    <property type="entry name" value="HTH-type_TetR-like_transc_reg"/>
</dbReference>
<organism evidence="5 6">
    <name type="scientific">Curtobacterium citri</name>
    <dbReference type="NCBI Taxonomy" id="3055139"/>
    <lineage>
        <taxon>Bacteria</taxon>
        <taxon>Bacillati</taxon>
        <taxon>Actinomycetota</taxon>
        <taxon>Actinomycetes</taxon>
        <taxon>Micrococcales</taxon>
        <taxon>Microbacteriaceae</taxon>
        <taxon>Curtobacterium</taxon>
    </lineage>
</organism>
<feature type="compositionally biased region" description="Low complexity" evidence="3">
    <location>
        <begin position="189"/>
        <end position="206"/>
    </location>
</feature>
<dbReference type="InterPro" id="IPR001647">
    <property type="entry name" value="HTH_TetR"/>
</dbReference>
<proteinExistence type="predicted"/>
<evidence type="ECO:0000256" key="3">
    <source>
        <dbReference type="SAM" id="MobiDB-lite"/>
    </source>
</evidence>
<reference evidence="5 6" key="1">
    <citation type="submission" date="2023-06" db="EMBL/GenBank/DDBJ databases">
        <authorList>
            <person name="Feng G."/>
            <person name="Li J."/>
            <person name="Zhu H."/>
        </authorList>
    </citation>
    <scope>NUCLEOTIDE SEQUENCE [LARGE SCALE GENOMIC DNA]</scope>
    <source>
        <strain evidence="5 6">RHCKG23</strain>
    </source>
</reference>
<evidence type="ECO:0000259" key="4">
    <source>
        <dbReference type="PROSITE" id="PS50977"/>
    </source>
</evidence>
<dbReference type="RefSeq" id="WP_182046282.1">
    <property type="nucleotide sequence ID" value="NZ_JAUCML010000016.1"/>
</dbReference>
<evidence type="ECO:0000256" key="1">
    <source>
        <dbReference type="ARBA" id="ARBA00023125"/>
    </source>
</evidence>
<feature type="region of interest" description="Disordered" evidence="3">
    <location>
        <begin position="187"/>
        <end position="206"/>
    </location>
</feature>
<gene>
    <name evidence="5" type="ORF">QUG92_16820</name>
</gene>
<dbReference type="EMBL" id="JAUCML010000016">
    <property type="protein sequence ID" value="MDM7886775.1"/>
    <property type="molecule type" value="Genomic_DNA"/>
</dbReference>
<protein>
    <submittedName>
        <fullName evidence="5">TetR/AcrR family transcriptional regulator</fullName>
    </submittedName>
</protein>
<dbReference type="InterPro" id="IPR009057">
    <property type="entry name" value="Homeodomain-like_sf"/>
</dbReference>
<dbReference type="InterPro" id="IPR036271">
    <property type="entry name" value="Tet_transcr_reg_TetR-rel_C_sf"/>
</dbReference>
<evidence type="ECO:0000256" key="2">
    <source>
        <dbReference type="PROSITE-ProRule" id="PRU00335"/>
    </source>
</evidence>
<name>A0ABT7TB34_9MICO</name>
<dbReference type="PANTHER" id="PTHR30055:SF220">
    <property type="entry name" value="TETR-FAMILY REGULATORY PROTEIN"/>
    <property type="match status" value="1"/>
</dbReference>
<feature type="DNA-binding region" description="H-T-H motif" evidence="2">
    <location>
        <begin position="29"/>
        <end position="48"/>
    </location>
</feature>
<dbReference type="Pfam" id="PF00440">
    <property type="entry name" value="TetR_N"/>
    <property type="match status" value="1"/>
</dbReference>
<evidence type="ECO:0000313" key="6">
    <source>
        <dbReference type="Proteomes" id="UP001237823"/>
    </source>
</evidence>
<feature type="domain" description="HTH tetR-type" evidence="4">
    <location>
        <begin position="6"/>
        <end position="66"/>
    </location>
</feature>